<sequence>MRYLIPLTALAQMLLSAMILHFLNKGLSTRVIKMKEHPYFYVFWLQFLGVSDKAGPGIWIPTSIVDIVLELQRTVTSTSEMNDPALDLCELVLQCLLCLSLRIASEDWDNAWLASSTIAMTFLAPSSVFSDSGRATKRAMAAIASSMMVLLEVTIDENQRTGEGGRKKMMAGSRLRTAYEIMTFNIGGDSA</sequence>
<protein>
    <submittedName>
        <fullName evidence="1">Uncharacterized protein</fullName>
    </submittedName>
</protein>
<dbReference type="RefSeq" id="XP_060324838.1">
    <property type="nucleotide sequence ID" value="XM_060470130.1"/>
</dbReference>
<keyword evidence="2" id="KW-1185">Reference proteome</keyword>
<dbReference type="EMBL" id="JAUEPS010000057">
    <property type="protein sequence ID" value="KAK0443713.1"/>
    <property type="molecule type" value="Genomic_DNA"/>
</dbReference>
<dbReference type="AlphaFoldDB" id="A0AA39JNK3"/>
<gene>
    <name evidence="1" type="ORF">EV420DRAFT_1484928</name>
</gene>
<comment type="caution">
    <text evidence="1">The sequence shown here is derived from an EMBL/GenBank/DDBJ whole genome shotgun (WGS) entry which is preliminary data.</text>
</comment>
<evidence type="ECO:0000313" key="1">
    <source>
        <dbReference type="EMBL" id="KAK0443713.1"/>
    </source>
</evidence>
<accession>A0AA39JNK3</accession>
<reference evidence="1" key="1">
    <citation type="submission" date="2023-06" db="EMBL/GenBank/DDBJ databases">
        <authorList>
            <consortium name="Lawrence Berkeley National Laboratory"/>
            <person name="Ahrendt S."/>
            <person name="Sahu N."/>
            <person name="Indic B."/>
            <person name="Wong-Bajracharya J."/>
            <person name="Merenyi Z."/>
            <person name="Ke H.-M."/>
            <person name="Monk M."/>
            <person name="Kocsube S."/>
            <person name="Drula E."/>
            <person name="Lipzen A."/>
            <person name="Balint B."/>
            <person name="Henrissat B."/>
            <person name="Andreopoulos B."/>
            <person name="Martin F.M."/>
            <person name="Harder C.B."/>
            <person name="Rigling D."/>
            <person name="Ford K.L."/>
            <person name="Foster G.D."/>
            <person name="Pangilinan J."/>
            <person name="Papanicolaou A."/>
            <person name="Barry K."/>
            <person name="LaButti K."/>
            <person name="Viragh M."/>
            <person name="Koriabine M."/>
            <person name="Yan M."/>
            <person name="Riley R."/>
            <person name="Champramary S."/>
            <person name="Plett K.L."/>
            <person name="Tsai I.J."/>
            <person name="Slot J."/>
            <person name="Sipos G."/>
            <person name="Plett J."/>
            <person name="Nagy L.G."/>
            <person name="Grigoriev I.V."/>
        </authorList>
    </citation>
    <scope>NUCLEOTIDE SEQUENCE</scope>
    <source>
        <strain evidence="1">CCBAS 213</strain>
    </source>
</reference>
<organism evidence="1 2">
    <name type="scientific">Armillaria tabescens</name>
    <name type="common">Ringless honey mushroom</name>
    <name type="synonym">Agaricus tabescens</name>
    <dbReference type="NCBI Taxonomy" id="1929756"/>
    <lineage>
        <taxon>Eukaryota</taxon>
        <taxon>Fungi</taxon>
        <taxon>Dikarya</taxon>
        <taxon>Basidiomycota</taxon>
        <taxon>Agaricomycotina</taxon>
        <taxon>Agaricomycetes</taxon>
        <taxon>Agaricomycetidae</taxon>
        <taxon>Agaricales</taxon>
        <taxon>Marasmiineae</taxon>
        <taxon>Physalacriaceae</taxon>
        <taxon>Desarmillaria</taxon>
    </lineage>
</organism>
<name>A0AA39JNK3_ARMTA</name>
<dbReference type="Proteomes" id="UP001175211">
    <property type="component" value="Unassembled WGS sequence"/>
</dbReference>
<dbReference type="GeneID" id="85353678"/>
<proteinExistence type="predicted"/>
<evidence type="ECO:0000313" key="2">
    <source>
        <dbReference type="Proteomes" id="UP001175211"/>
    </source>
</evidence>